<name>A0ABS5W8U9_9SPHN</name>
<proteinExistence type="predicted"/>
<dbReference type="RefSeq" id="WP_214537225.1">
    <property type="nucleotide sequence ID" value="NZ_JAHFVK010000002.1"/>
</dbReference>
<accession>A0ABS5W8U9</accession>
<gene>
    <name evidence="1" type="ORF">KK137_14385</name>
</gene>
<dbReference type="Gene3D" id="1.25.40.10">
    <property type="entry name" value="Tetratricopeptide repeat domain"/>
    <property type="match status" value="1"/>
</dbReference>
<dbReference type="InterPro" id="IPR010323">
    <property type="entry name" value="DUF924"/>
</dbReference>
<evidence type="ECO:0000313" key="2">
    <source>
        <dbReference type="Proteomes" id="UP000811255"/>
    </source>
</evidence>
<organism evidence="1 2">
    <name type="scientific">Croceibacterium selenioxidans</name>
    <dbReference type="NCBI Taxonomy" id="2838833"/>
    <lineage>
        <taxon>Bacteria</taxon>
        <taxon>Pseudomonadati</taxon>
        <taxon>Pseudomonadota</taxon>
        <taxon>Alphaproteobacteria</taxon>
        <taxon>Sphingomonadales</taxon>
        <taxon>Erythrobacteraceae</taxon>
        <taxon>Croceibacterium</taxon>
    </lineage>
</organism>
<dbReference type="SUPFAM" id="SSF48452">
    <property type="entry name" value="TPR-like"/>
    <property type="match status" value="1"/>
</dbReference>
<dbReference type="Gene3D" id="1.20.58.320">
    <property type="entry name" value="TPR-like"/>
    <property type="match status" value="1"/>
</dbReference>
<evidence type="ECO:0000313" key="1">
    <source>
        <dbReference type="EMBL" id="MBT2135522.1"/>
    </source>
</evidence>
<dbReference type="Proteomes" id="UP000811255">
    <property type="component" value="Unassembled WGS sequence"/>
</dbReference>
<comment type="caution">
    <text evidence="1">The sequence shown here is derived from an EMBL/GenBank/DDBJ whole genome shotgun (WGS) entry which is preliminary data.</text>
</comment>
<dbReference type="Pfam" id="PF06041">
    <property type="entry name" value="DUF924"/>
    <property type="match status" value="1"/>
</dbReference>
<protein>
    <submittedName>
        <fullName evidence="1">DUF924 family protein</fullName>
    </submittedName>
</protein>
<reference evidence="1 2" key="1">
    <citation type="submission" date="2021-05" db="EMBL/GenBank/DDBJ databases">
        <title>Croceibacterium sp. LX-88 genome sequence.</title>
        <authorList>
            <person name="Luo X."/>
        </authorList>
    </citation>
    <scope>NUCLEOTIDE SEQUENCE [LARGE SCALE GENOMIC DNA]</scope>
    <source>
        <strain evidence="1 2">LX-88</strain>
    </source>
</reference>
<sequence>MAAGRTRWAAELLHFWFHKLAPTDWFQPDAQVDNALRNRFERDLQSLGNRPASEFLTDPRSALAAVLLFDQVPRNLYRGTPRAFAYDGLARAISEGARARGWDEPLSLVERQFLYMPLMHSEHIADQLECLAVFSTLGHRYGMPFARRHYRMIARFGRFPHRNKVLGRKTTPAEERAVRSGFAW</sequence>
<dbReference type="EMBL" id="JAHFVK010000002">
    <property type="protein sequence ID" value="MBT2135522.1"/>
    <property type="molecule type" value="Genomic_DNA"/>
</dbReference>
<keyword evidence="2" id="KW-1185">Reference proteome</keyword>
<dbReference type="InterPro" id="IPR011990">
    <property type="entry name" value="TPR-like_helical_dom_sf"/>
</dbReference>